<evidence type="ECO:0000256" key="4">
    <source>
        <dbReference type="ARBA" id="ARBA00023163"/>
    </source>
</evidence>
<dbReference type="GO" id="GO:0003677">
    <property type="term" value="F:DNA binding"/>
    <property type="evidence" value="ECO:0007669"/>
    <property type="project" value="UniProtKB-KW"/>
</dbReference>
<keyword evidence="7" id="KW-1185">Reference proteome</keyword>
<dbReference type="SUPFAM" id="SSF54171">
    <property type="entry name" value="DNA-binding domain"/>
    <property type="match status" value="1"/>
</dbReference>
<dbReference type="OMA" id="RIYKYYC"/>
<name>A0A061FLG8_THECC</name>
<sequence>MVKGSRASSSSSANYARQWSPLTLATLRNIRERPQQKCNKRKPGSTVIFRDQSDYGYGWLLPGWVAEERRMRTGRRYTYYYDPWGRQYTTKREVLYGIVENAKVQLFNPVTILGGIFVSLDQWHANWCGRT</sequence>
<accession>A0A061FLG8</accession>
<keyword evidence="2" id="KW-0805">Transcription regulation</keyword>
<dbReference type="Gramene" id="Tc10v2_t003440.1">
    <property type="protein sequence ID" value="Tc10v2_p003440.1"/>
    <property type="gene ID" value="Tc10v2_g003440"/>
</dbReference>
<keyword evidence="3" id="KW-0238">DNA-binding</keyword>
<dbReference type="KEGG" id="tcc:18586088"/>
<dbReference type="eggNOG" id="ENOG502SW8Q">
    <property type="taxonomic scope" value="Eukaryota"/>
</dbReference>
<proteinExistence type="predicted"/>
<dbReference type="Gramene" id="EOY18145">
    <property type="protein sequence ID" value="EOY18145"/>
    <property type="gene ID" value="TCM_042761"/>
</dbReference>
<evidence type="ECO:0000256" key="3">
    <source>
        <dbReference type="ARBA" id="ARBA00023125"/>
    </source>
</evidence>
<dbReference type="EMBL" id="CM001888">
    <property type="protein sequence ID" value="EOY18145.1"/>
    <property type="molecule type" value="Genomic_DNA"/>
</dbReference>
<reference evidence="6 7" key="1">
    <citation type="journal article" date="2013" name="Genome Biol.">
        <title>The genome sequence of the most widely cultivated cacao type and its use to identify candidate genes regulating pod color.</title>
        <authorList>
            <person name="Motamayor J.C."/>
            <person name="Mockaitis K."/>
            <person name="Schmutz J."/>
            <person name="Haiminen N."/>
            <person name="Iii D.L."/>
            <person name="Cornejo O."/>
            <person name="Findley S.D."/>
            <person name="Zheng P."/>
            <person name="Utro F."/>
            <person name="Royaert S."/>
            <person name="Saski C."/>
            <person name="Jenkins J."/>
            <person name="Podicheti R."/>
            <person name="Zhao M."/>
            <person name="Scheffler B.E."/>
            <person name="Stack J.C."/>
            <person name="Feltus F.A."/>
            <person name="Mustiga G.M."/>
            <person name="Amores F."/>
            <person name="Phillips W."/>
            <person name="Marelli J.P."/>
            <person name="May G.D."/>
            <person name="Shapiro H."/>
            <person name="Ma J."/>
            <person name="Bustamante C.D."/>
            <person name="Schnell R.J."/>
            <person name="Main D."/>
            <person name="Gilbert D."/>
            <person name="Parida L."/>
            <person name="Kuhn D.N."/>
        </authorList>
    </citation>
    <scope>NUCLEOTIDE SEQUENCE [LARGE SCALE GENOMIC DNA]</scope>
    <source>
        <strain evidence="7">cv. Matina 1-6</strain>
    </source>
</reference>
<evidence type="ECO:0000256" key="5">
    <source>
        <dbReference type="ARBA" id="ARBA00023242"/>
    </source>
</evidence>
<gene>
    <name evidence="6" type="ORF">TCM_042761</name>
</gene>
<evidence type="ECO:0000313" key="6">
    <source>
        <dbReference type="EMBL" id="EOY18145.1"/>
    </source>
</evidence>
<evidence type="ECO:0000313" key="7">
    <source>
        <dbReference type="Proteomes" id="UP000026915"/>
    </source>
</evidence>
<evidence type="ECO:0000256" key="2">
    <source>
        <dbReference type="ARBA" id="ARBA00023015"/>
    </source>
</evidence>
<evidence type="ECO:0000256" key="1">
    <source>
        <dbReference type="ARBA" id="ARBA00004123"/>
    </source>
</evidence>
<keyword evidence="5" id="KW-0539">Nucleus</keyword>
<dbReference type="InterPro" id="IPR016177">
    <property type="entry name" value="DNA-bd_dom_sf"/>
</dbReference>
<keyword evidence="4" id="KW-0804">Transcription</keyword>
<protein>
    <recommendedName>
        <fullName evidence="8">MBD domain-containing protein</fullName>
    </recommendedName>
</protein>
<dbReference type="OrthoDB" id="1001247at2759"/>
<organism evidence="6 7">
    <name type="scientific">Theobroma cacao</name>
    <name type="common">Cacao</name>
    <name type="synonym">Cocoa</name>
    <dbReference type="NCBI Taxonomy" id="3641"/>
    <lineage>
        <taxon>Eukaryota</taxon>
        <taxon>Viridiplantae</taxon>
        <taxon>Streptophyta</taxon>
        <taxon>Embryophyta</taxon>
        <taxon>Tracheophyta</taxon>
        <taxon>Spermatophyta</taxon>
        <taxon>Magnoliopsida</taxon>
        <taxon>eudicotyledons</taxon>
        <taxon>Gunneridae</taxon>
        <taxon>Pentapetalae</taxon>
        <taxon>rosids</taxon>
        <taxon>malvids</taxon>
        <taxon>Malvales</taxon>
        <taxon>Malvaceae</taxon>
        <taxon>Byttnerioideae</taxon>
        <taxon>Theobroma</taxon>
    </lineage>
</organism>
<comment type="subcellular location">
    <subcellularLocation>
        <location evidence="1">Nucleus</location>
    </subcellularLocation>
</comment>
<dbReference type="AlphaFoldDB" id="A0A061FLG8"/>
<dbReference type="Proteomes" id="UP000026915">
    <property type="component" value="Chromosome 10"/>
</dbReference>
<dbReference type="GO" id="GO:0005634">
    <property type="term" value="C:nucleus"/>
    <property type="evidence" value="ECO:0007669"/>
    <property type="project" value="UniProtKB-SubCell"/>
</dbReference>
<evidence type="ECO:0008006" key="8">
    <source>
        <dbReference type="Google" id="ProtNLM"/>
    </source>
</evidence>
<dbReference type="InParanoid" id="A0A061FLG8"/>
<dbReference type="HOGENOM" id="CLU_1931331_0_0_1"/>